<dbReference type="PaxDb" id="8022-A0A060X4Q6"/>
<dbReference type="GO" id="GO:0055085">
    <property type="term" value="P:transmembrane transport"/>
    <property type="evidence" value="ECO:0007669"/>
    <property type="project" value="InterPro"/>
</dbReference>
<dbReference type="InterPro" id="IPR011547">
    <property type="entry name" value="SLC26A/SulP_dom"/>
</dbReference>
<gene>
    <name evidence="8" type="ORF">GSONMT00036934001</name>
</gene>
<reference evidence="8" key="2">
    <citation type="submission" date="2014-03" db="EMBL/GenBank/DDBJ databases">
        <authorList>
            <person name="Genoscope - CEA"/>
        </authorList>
    </citation>
    <scope>NUCLEOTIDE SEQUENCE</scope>
</reference>
<comment type="subcellular location">
    <subcellularLocation>
        <location evidence="1">Membrane</location>
        <topology evidence="1">Multi-pass membrane protein</topology>
    </subcellularLocation>
</comment>
<dbReference type="Gene3D" id="3.30.750.24">
    <property type="entry name" value="STAS domain"/>
    <property type="match status" value="1"/>
</dbReference>
<accession>A0A060X4Q6</accession>
<dbReference type="Proteomes" id="UP000193380">
    <property type="component" value="Unassembled WGS sequence"/>
</dbReference>
<feature type="region of interest" description="Disordered" evidence="5">
    <location>
        <begin position="503"/>
        <end position="553"/>
    </location>
</feature>
<evidence type="ECO:0000259" key="7">
    <source>
        <dbReference type="PROSITE" id="PS50801"/>
    </source>
</evidence>
<protein>
    <recommendedName>
        <fullName evidence="7">STAS domain-containing protein</fullName>
    </recommendedName>
</protein>
<evidence type="ECO:0000256" key="6">
    <source>
        <dbReference type="SAM" id="Phobius"/>
    </source>
</evidence>
<dbReference type="CDD" id="cd07042">
    <property type="entry name" value="STAS_SulP_like_sulfate_transporter"/>
    <property type="match status" value="1"/>
</dbReference>
<reference evidence="8" key="1">
    <citation type="journal article" date="2014" name="Nat. Commun.">
        <title>The rainbow trout genome provides novel insights into evolution after whole-genome duplication in vertebrates.</title>
        <authorList>
            <person name="Berthelot C."/>
            <person name="Brunet F."/>
            <person name="Chalopin D."/>
            <person name="Juanchich A."/>
            <person name="Bernard M."/>
            <person name="Noel B."/>
            <person name="Bento P."/>
            <person name="Da Silva C."/>
            <person name="Labadie K."/>
            <person name="Alberti A."/>
            <person name="Aury J.M."/>
            <person name="Louis A."/>
            <person name="Dehais P."/>
            <person name="Bardou P."/>
            <person name="Montfort J."/>
            <person name="Klopp C."/>
            <person name="Cabau C."/>
            <person name="Gaspin C."/>
            <person name="Thorgaard G.H."/>
            <person name="Boussaha M."/>
            <person name="Quillet E."/>
            <person name="Guyomard R."/>
            <person name="Galiana D."/>
            <person name="Bobe J."/>
            <person name="Volff J.N."/>
            <person name="Genet C."/>
            <person name="Wincker P."/>
            <person name="Jaillon O."/>
            <person name="Roest Crollius H."/>
            <person name="Guiguen Y."/>
        </authorList>
    </citation>
    <scope>NUCLEOTIDE SEQUENCE [LARGE SCALE GENOMIC DNA]</scope>
</reference>
<evidence type="ECO:0000256" key="1">
    <source>
        <dbReference type="ARBA" id="ARBA00004141"/>
    </source>
</evidence>
<evidence type="ECO:0000256" key="3">
    <source>
        <dbReference type="ARBA" id="ARBA00022989"/>
    </source>
</evidence>
<feature type="transmembrane region" description="Helical" evidence="6">
    <location>
        <begin position="189"/>
        <end position="212"/>
    </location>
</feature>
<dbReference type="InterPro" id="IPR002645">
    <property type="entry name" value="STAS_dom"/>
</dbReference>
<dbReference type="InterPro" id="IPR036513">
    <property type="entry name" value="STAS_dom_sf"/>
</dbReference>
<feature type="transmembrane region" description="Helical" evidence="6">
    <location>
        <begin position="344"/>
        <end position="361"/>
    </location>
</feature>
<keyword evidence="4 6" id="KW-0472">Membrane</keyword>
<dbReference type="Pfam" id="PF00916">
    <property type="entry name" value="Sulfate_transp"/>
    <property type="match status" value="1"/>
</dbReference>
<proteinExistence type="predicted"/>
<evidence type="ECO:0000256" key="2">
    <source>
        <dbReference type="ARBA" id="ARBA00022692"/>
    </source>
</evidence>
<dbReference type="PANTHER" id="PTHR11814">
    <property type="entry name" value="SULFATE TRANSPORTER"/>
    <property type="match status" value="1"/>
</dbReference>
<dbReference type="Pfam" id="PF01740">
    <property type="entry name" value="STAS"/>
    <property type="match status" value="1"/>
</dbReference>
<dbReference type="EMBL" id="FR904974">
    <property type="protein sequence ID" value="CDQ74451.1"/>
    <property type="molecule type" value="Genomic_DNA"/>
</dbReference>
<dbReference type="InterPro" id="IPR001902">
    <property type="entry name" value="SLC26A/SulP_fam"/>
</dbReference>
<feature type="transmembrane region" description="Helical" evidence="6">
    <location>
        <begin position="224"/>
        <end position="243"/>
    </location>
</feature>
<dbReference type="SUPFAM" id="SSF52091">
    <property type="entry name" value="SpoIIaa-like"/>
    <property type="match status" value="1"/>
</dbReference>
<name>A0A060X4Q6_ONCMY</name>
<dbReference type="PROSITE" id="PS50801">
    <property type="entry name" value="STAS"/>
    <property type="match status" value="1"/>
</dbReference>
<evidence type="ECO:0000313" key="9">
    <source>
        <dbReference type="Proteomes" id="UP000193380"/>
    </source>
</evidence>
<evidence type="ECO:0000313" key="8">
    <source>
        <dbReference type="EMBL" id="CDQ74451.1"/>
    </source>
</evidence>
<feature type="transmembrane region" description="Helical" evidence="6">
    <location>
        <begin position="263"/>
        <end position="284"/>
    </location>
</feature>
<keyword evidence="3 6" id="KW-1133">Transmembrane helix</keyword>
<feature type="compositionally biased region" description="Basic and acidic residues" evidence="5">
    <location>
        <begin position="504"/>
        <end position="517"/>
    </location>
</feature>
<dbReference type="STRING" id="8022.A0A060X4Q6"/>
<dbReference type="GO" id="GO:0016020">
    <property type="term" value="C:membrane"/>
    <property type="evidence" value="ECO:0007669"/>
    <property type="project" value="UniProtKB-SubCell"/>
</dbReference>
<evidence type="ECO:0000256" key="5">
    <source>
        <dbReference type="SAM" id="MobiDB-lite"/>
    </source>
</evidence>
<feature type="transmembrane region" description="Helical" evidence="6">
    <location>
        <begin position="400"/>
        <end position="431"/>
    </location>
</feature>
<feature type="domain" description="STAS" evidence="7">
    <location>
        <begin position="455"/>
        <end position="689"/>
    </location>
</feature>
<dbReference type="AlphaFoldDB" id="A0A060X4Q6"/>
<feature type="transmembrane region" description="Helical" evidence="6">
    <location>
        <begin position="305"/>
        <end position="324"/>
    </location>
</feature>
<evidence type="ECO:0000256" key="4">
    <source>
        <dbReference type="ARBA" id="ARBA00023136"/>
    </source>
</evidence>
<sequence length="714" mass="79192">MASQKSICFMLNEIPLRLALQQQGSIQRRMVYNDRSNNDVVRSGLNGYKGEWNNLALGNLDLKHVPSQLIDSATKHSARVGGVCVRLMPIISQSEEYSSIVDLYNTYIAKGRSLIAKRYRNSYTGTEELYIPAIPIHTLVSEWNKSLHQFHDMIGYDGLGGRQNQRHRRLTVVSNLLIDICRHLPETNIAAVVVTLVALAVLIAVKELNIYYEKKMPVPVPIELITIVVATLISYYCKLHSLYKVAVIGQIPKGLKAPRSPDVSMWGSVVGDAFVVGIVGYALNISLGKIFGQKHGYNVDSNQEMVAIGLCNIVGGFFQCHAIAASPSRTLLQDSTGGKTQVVGLISSVLVLIFILQLGSLFEELPKAVLACIVLVNLKGLFMQFKDIPALWKSNKVDLLVWLVTLVCTILLNLDIGLGASIGFSMLTVIFKTQLPRYSILGHVPGTELYLDTDTYEEAKEIPGITIFRSSTTMYYTNAQLYLDALQEKSGIDIGMLLMKKKKRDTEEKRKDEQEKNKAKKEAKKNGVNGRLPNNTVHPDDKRDEEKGSPDLKLNQTAIALVDRPINGQVNWGFEQQGNGFDQDSKTDIHGDDHITQMSSTGREGEMGRSSVNDTHTIILDLSTANFADTATVKTLKNIFLNYRKIDIDIYLTGCQVCVVEQLSSAGFFCESIPKSCLFTTIHDAVLHSLRLHGASDVPIIYEYALDLTCTTNM</sequence>
<keyword evidence="2 6" id="KW-0812">Transmembrane</keyword>
<organism evidence="8 9">
    <name type="scientific">Oncorhynchus mykiss</name>
    <name type="common">Rainbow trout</name>
    <name type="synonym">Salmo gairdneri</name>
    <dbReference type="NCBI Taxonomy" id="8022"/>
    <lineage>
        <taxon>Eukaryota</taxon>
        <taxon>Metazoa</taxon>
        <taxon>Chordata</taxon>
        <taxon>Craniata</taxon>
        <taxon>Vertebrata</taxon>
        <taxon>Euteleostomi</taxon>
        <taxon>Actinopterygii</taxon>
        <taxon>Neopterygii</taxon>
        <taxon>Teleostei</taxon>
        <taxon>Protacanthopterygii</taxon>
        <taxon>Salmoniformes</taxon>
        <taxon>Salmonidae</taxon>
        <taxon>Salmoninae</taxon>
        <taxon>Oncorhynchus</taxon>
    </lineage>
</organism>
<feature type="compositionally biased region" description="Basic and acidic residues" evidence="5">
    <location>
        <begin position="538"/>
        <end position="550"/>
    </location>
</feature>